<keyword evidence="2" id="KW-1185">Reference proteome</keyword>
<proteinExistence type="predicted"/>
<protein>
    <recommendedName>
        <fullName evidence="3">Mab-21-like HhH/H2TH-like domain-containing protein</fullName>
    </recommendedName>
</protein>
<evidence type="ECO:0000313" key="2">
    <source>
        <dbReference type="Proteomes" id="UP000507470"/>
    </source>
</evidence>
<evidence type="ECO:0000313" key="1">
    <source>
        <dbReference type="EMBL" id="CAC5388408.1"/>
    </source>
</evidence>
<gene>
    <name evidence="1" type="ORF">MCOR_23672</name>
</gene>
<dbReference type="AlphaFoldDB" id="A0A6J8BWI1"/>
<organism evidence="1 2">
    <name type="scientific">Mytilus coruscus</name>
    <name type="common">Sea mussel</name>
    <dbReference type="NCBI Taxonomy" id="42192"/>
    <lineage>
        <taxon>Eukaryota</taxon>
        <taxon>Metazoa</taxon>
        <taxon>Spiralia</taxon>
        <taxon>Lophotrochozoa</taxon>
        <taxon>Mollusca</taxon>
        <taxon>Bivalvia</taxon>
        <taxon>Autobranchia</taxon>
        <taxon>Pteriomorphia</taxon>
        <taxon>Mytilida</taxon>
        <taxon>Mytiloidea</taxon>
        <taxon>Mytilidae</taxon>
        <taxon>Mytilinae</taxon>
        <taxon>Mytilus</taxon>
    </lineage>
</organism>
<name>A0A6J8BWI1_MYTCO</name>
<evidence type="ECO:0008006" key="3">
    <source>
        <dbReference type="Google" id="ProtNLM"/>
    </source>
</evidence>
<sequence length="422" mass="49139">MNQSKEKSLCLQFYNYLCEKIGTEELVRLRQKYYLLHDFLLQKKNQIIINSGSKSEGLELEGSDTDLMFLQRDITVFENEAHCKNKKPNIFIMNTQDIKLGYTILKLSKSSFIHNGSHLFDFSDIYGKDIVLSNVKVKQWLKSTNKEYDCVHGPCITDKDYTRDLAFCLRCPTWIKQARKLRGKNRLWPCPSVVGNIEKCGTLCNPLNLNVYIFRTCQIAGNSRGHTGLNSFPNKDLYKNHKQRLPYIILGLNTDAAVGWLYLATYLFSLHHFSVSLKIVDYALSKCTPDKLYCLMDHLHYEQLDYTEQQALQYGCLDISCIYRRHVIKSVRFQEDAILPFDIIDELKNRHIFTNSSLPPVVYAHYLRFLCFHRLNDAENCRNSLQDIQLTIENEYFVCNYQKVSSYNLLAIAHLKIGIITK</sequence>
<dbReference type="OrthoDB" id="10412561at2759"/>
<accession>A0A6J8BWI1</accession>
<reference evidence="1 2" key="1">
    <citation type="submission" date="2020-06" db="EMBL/GenBank/DDBJ databases">
        <authorList>
            <person name="Li R."/>
            <person name="Bekaert M."/>
        </authorList>
    </citation>
    <scope>NUCLEOTIDE SEQUENCE [LARGE SCALE GENOMIC DNA]</scope>
    <source>
        <strain evidence="2">wild</strain>
    </source>
</reference>
<dbReference type="Proteomes" id="UP000507470">
    <property type="component" value="Unassembled WGS sequence"/>
</dbReference>
<dbReference type="EMBL" id="CACVKT020004160">
    <property type="protein sequence ID" value="CAC5388408.1"/>
    <property type="molecule type" value="Genomic_DNA"/>
</dbReference>